<dbReference type="GO" id="GO:0004452">
    <property type="term" value="F:isopentenyl-diphosphate delta-isomerase activity"/>
    <property type="evidence" value="ECO:0007669"/>
    <property type="project" value="UniProtKB-UniRule"/>
</dbReference>
<dbReference type="EMBL" id="AGZS01000003">
    <property type="protein sequence ID" value="EJD64955.1"/>
    <property type="molecule type" value="Genomic_DNA"/>
</dbReference>
<sequence length="433" mass="46375">MGRKAKGFMAMDNLEKADTEAGGIMDDRATISSRKDDHVRLAQRFAQEYPAGYQKEVYRELDGCEFIHRALPETSIDEVDISTCVAGIAQPSPFFINAMTGGTEATNKINMALAQAASRTGIAMALGSMSILVKKPEVRDYYRELREANPHAKFIANLGAEHTAESAQLVVDAVGALALQIHVNAAQEIVMPEGSRDFRGWLGNIREITAAMGGRKVPVPVIVKEVGFGMGRETVAALHEAGVRYVDIAGKGGTNFIRIEDARIREAAKGSLADAAGKSCENTDDSDCAGTYCFGQDFSYLQGWGISTLRSLVEARSVDGMDIIASGGVRNPLDAVKYLALGAQTVGLSGAFLSTVQGGGTFSGSGEDSGIGISVSDDAVARLTQFIEVWNSHITRIFTLLGAHSIADLQATARMVYPQSLVEYCRQRDIALH</sequence>
<organism evidence="2 3">
    <name type="scientific">Scardovia wiggsiae F0424</name>
    <dbReference type="NCBI Taxonomy" id="857290"/>
    <lineage>
        <taxon>Bacteria</taxon>
        <taxon>Bacillati</taxon>
        <taxon>Actinomycetota</taxon>
        <taxon>Actinomycetes</taxon>
        <taxon>Bifidobacteriales</taxon>
        <taxon>Bifidobacteriaceae</taxon>
        <taxon>Scardovia</taxon>
    </lineage>
</organism>
<feature type="binding site" evidence="1">
    <location>
        <position position="188"/>
    </location>
    <ligand>
        <name>Mg(2+)</name>
        <dbReference type="ChEBI" id="CHEBI:18420"/>
    </ligand>
</feature>
<dbReference type="SUPFAM" id="SSF51395">
    <property type="entry name" value="FMN-linked oxidoreductases"/>
    <property type="match status" value="1"/>
</dbReference>
<comment type="caution">
    <text evidence="1">Lacks conserved residue(s) required for the propagation of feature annotation.</text>
</comment>
<keyword evidence="1" id="KW-0460">Magnesium</keyword>
<comment type="cofactor">
    <cofactor evidence="1">
        <name>NADPH</name>
        <dbReference type="ChEBI" id="CHEBI:57783"/>
    </cofactor>
</comment>
<dbReference type="PANTHER" id="PTHR43665">
    <property type="entry name" value="ISOPENTENYL-DIPHOSPHATE DELTA-ISOMERASE"/>
    <property type="match status" value="1"/>
</dbReference>
<feature type="binding site" evidence="1">
    <location>
        <begin position="34"/>
        <end position="35"/>
    </location>
    <ligand>
        <name>substrate</name>
    </ligand>
</feature>
<feature type="binding site" evidence="1">
    <location>
        <begin position="328"/>
        <end position="330"/>
    </location>
    <ligand>
        <name>FMN</name>
        <dbReference type="ChEBI" id="CHEBI:58210"/>
    </ligand>
</feature>
<name>J0D4T8_9BIFI</name>
<feature type="binding site" evidence="1">
    <location>
        <position position="128"/>
    </location>
    <ligand>
        <name>FMN</name>
        <dbReference type="ChEBI" id="CHEBI:58210"/>
    </ligand>
</feature>
<keyword evidence="1" id="KW-0414">Isoprene biosynthesis</keyword>
<dbReference type="GO" id="GO:0005737">
    <property type="term" value="C:cytoplasm"/>
    <property type="evidence" value="ECO:0007669"/>
    <property type="project" value="UniProtKB-SubCell"/>
</dbReference>
<comment type="cofactor">
    <cofactor evidence="1">
        <name>Mg(2+)</name>
        <dbReference type="ChEBI" id="CHEBI:18420"/>
    </cofactor>
</comment>
<evidence type="ECO:0000313" key="3">
    <source>
        <dbReference type="Proteomes" id="UP000006415"/>
    </source>
</evidence>
<keyword evidence="1" id="KW-0963">Cytoplasm</keyword>
<dbReference type="GO" id="GO:0008299">
    <property type="term" value="P:isoprenoid biosynthetic process"/>
    <property type="evidence" value="ECO:0007669"/>
    <property type="project" value="UniProtKB-UniRule"/>
</dbReference>
<dbReference type="STRING" id="857290.HMPREF9156_00830"/>
<dbReference type="PANTHER" id="PTHR43665:SF1">
    <property type="entry name" value="ISOPENTENYL-DIPHOSPHATE DELTA-ISOMERASE"/>
    <property type="match status" value="1"/>
</dbReference>
<dbReference type="eggNOG" id="COG1304">
    <property type="taxonomic scope" value="Bacteria"/>
</dbReference>
<dbReference type="AlphaFoldDB" id="J0D4T8"/>
<protein>
    <recommendedName>
        <fullName evidence="1">Isopentenyl-diphosphate delta-isomerase</fullName>
        <shortName evidence="1">IPP isomerase</shortName>
        <ecNumber evidence="1">5.3.3.2</ecNumber>
    </recommendedName>
    <alternativeName>
        <fullName evidence="1">Isopentenyl diphosphate:dimethylallyl diphosphate isomerase</fullName>
    </alternativeName>
    <alternativeName>
        <fullName evidence="1">Isopentenyl pyrophosphate isomerase</fullName>
    </alternativeName>
    <alternativeName>
        <fullName evidence="1">Type 2 isopentenyl diphosphate isomerase</fullName>
        <shortName evidence="1">IDI-2</shortName>
    </alternativeName>
</protein>
<gene>
    <name evidence="1" type="primary">fni</name>
    <name evidence="2" type="ORF">HMPREF9156_00830</name>
</gene>
<keyword evidence="1" id="KW-0285">Flavoprotein</keyword>
<dbReference type="EC" id="5.3.3.2" evidence="1"/>
<dbReference type="GO" id="GO:0070402">
    <property type="term" value="F:NADPH binding"/>
    <property type="evidence" value="ECO:0007669"/>
    <property type="project" value="UniProtKB-UniRule"/>
</dbReference>
<comment type="similarity">
    <text evidence="1">Belongs to the IPP isomerase type 2 family.</text>
</comment>
<dbReference type="InterPro" id="IPR013785">
    <property type="entry name" value="Aldolase_TIM"/>
</dbReference>
<dbReference type="GO" id="GO:0000287">
    <property type="term" value="F:magnesium ion binding"/>
    <property type="evidence" value="ECO:0007669"/>
    <property type="project" value="UniProtKB-UniRule"/>
</dbReference>
<comment type="function">
    <text evidence="1">Involved in the biosynthesis of isoprenoids. Catalyzes the 1,3-allylic rearrangement of the homoallylic substrate isopentenyl (IPP) to its allylic isomer, dimethylallyl diphosphate (DMAPP).</text>
</comment>
<dbReference type="HOGENOM" id="CLU_065515_0_0_11"/>
<feature type="binding site" evidence="1">
    <location>
        <position position="187"/>
    </location>
    <ligand>
        <name>substrate</name>
    </ligand>
</feature>
<dbReference type="Proteomes" id="UP000006415">
    <property type="component" value="Unassembled WGS sequence"/>
</dbReference>
<comment type="cofactor">
    <cofactor evidence="1">
        <name>FMN</name>
        <dbReference type="ChEBI" id="CHEBI:58210"/>
    </cofactor>
</comment>
<dbReference type="InterPro" id="IPR011179">
    <property type="entry name" value="IPdP_isomerase"/>
</dbReference>
<feature type="binding site" evidence="1">
    <location>
        <position position="157"/>
    </location>
    <ligand>
        <name>FMN</name>
        <dbReference type="ChEBI" id="CHEBI:58210"/>
    </ligand>
</feature>
<evidence type="ECO:0000256" key="1">
    <source>
        <dbReference type="HAMAP-Rule" id="MF_00354"/>
    </source>
</evidence>
<keyword evidence="1" id="KW-0521">NADP</keyword>
<dbReference type="Gene3D" id="3.20.20.70">
    <property type="entry name" value="Aldolase class I"/>
    <property type="match status" value="1"/>
</dbReference>
<dbReference type="CDD" id="cd02811">
    <property type="entry name" value="IDI-2_FMN"/>
    <property type="match status" value="1"/>
</dbReference>
<keyword evidence="1" id="KW-0479">Metal-binding</keyword>
<dbReference type="HAMAP" id="MF_00354">
    <property type="entry name" value="Idi_2"/>
    <property type="match status" value="1"/>
</dbReference>
<feature type="binding site" evidence="1">
    <location>
        <position position="254"/>
    </location>
    <ligand>
        <name>FMN</name>
        <dbReference type="ChEBI" id="CHEBI:58210"/>
    </ligand>
</feature>
<keyword evidence="1 2" id="KW-0413">Isomerase</keyword>
<evidence type="ECO:0000313" key="2">
    <source>
        <dbReference type="EMBL" id="EJD64955.1"/>
    </source>
</evidence>
<comment type="caution">
    <text evidence="2">The sequence shown here is derived from an EMBL/GenBank/DDBJ whole genome shotgun (WGS) entry which is preliminary data.</text>
</comment>
<keyword evidence="1" id="KW-0288">FMN</keyword>
<comment type="subcellular location">
    <subcellularLocation>
        <location evidence="1">Cytoplasm</location>
    </subcellularLocation>
</comment>
<comment type="subunit">
    <text evidence="1">Homooctamer. Dimer of tetramers.</text>
</comment>
<comment type="catalytic activity">
    <reaction evidence="1">
        <text>isopentenyl diphosphate = dimethylallyl diphosphate</text>
        <dbReference type="Rhea" id="RHEA:23284"/>
        <dbReference type="ChEBI" id="CHEBI:57623"/>
        <dbReference type="ChEBI" id="CHEBI:128769"/>
        <dbReference type="EC" id="5.3.3.2"/>
    </reaction>
</comment>
<dbReference type="OrthoDB" id="9795032at2"/>
<feature type="binding site" evidence="1">
    <location>
        <begin position="349"/>
        <end position="350"/>
    </location>
    <ligand>
        <name>FMN</name>
        <dbReference type="ChEBI" id="CHEBI:58210"/>
    </ligand>
</feature>
<accession>J0D4T8</accession>
<proteinExistence type="inferred from homology"/>
<dbReference type="GO" id="GO:0010181">
    <property type="term" value="F:FMN binding"/>
    <property type="evidence" value="ECO:0007669"/>
    <property type="project" value="UniProtKB-UniRule"/>
</dbReference>
<keyword evidence="3" id="KW-1185">Reference proteome</keyword>
<feature type="binding site" evidence="1">
    <location>
        <position position="224"/>
    </location>
    <ligand>
        <name>FMN</name>
        <dbReference type="ChEBI" id="CHEBI:58210"/>
    </ligand>
</feature>
<reference evidence="2 3" key="1">
    <citation type="submission" date="2012-01" db="EMBL/GenBank/DDBJ databases">
        <title>The Genome Sequence of Scardovia wiggsiae F0424.</title>
        <authorList>
            <consortium name="The Broad Institute Genome Sequencing Platform"/>
            <person name="Earl A."/>
            <person name="Ward D."/>
            <person name="Feldgarden M."/>
            <person name="Gevers D."/>
            <person name="Izard J."/>
            <person name="Ganesan A."/>
            <person name="Baranova O.V."/>
            <person name="Blanton J.M."/>
            <person name="Tanner A.C."/>
            <person name="Mathney J."/>
            <person name="Dewhirst F.E."/>
            <person name="Young S.K."/>
            <person name="Zeng Q."/>
            <person name="Gargeya S."/>
            <person name="Fitzgerald M."/>
            <person name="Haas B."/>
            <person name="Abouelleil A."/>
            <person name="Alvarado L."/>
            <person name="Arachchi H.M."/>
            <person name="Berlin A."/>
            <person name="Chapman S.B."/>
            <person name="Gearin G."/>
            <person name="Goldberg J."/>
            <person name="Griggs A."/>
            <person name="Gujja S."/>
            <person name="Hansen M."/>
            <person name="Heiman D."/>
            <person name="Howarth C."/>
            <person name="Larimer J."/>
            <person name="Lui A."/>
            <person name="MacDonald P.J.P."/>
            <person name="McCowen C."/>
            <person name="Montmayeur A."/>
            <person name="Murphy C."/>
            <person name="Neiman D."/>
            <person name="Pearson M."/>
            <person name="Priest M."/>
            <person name="Roberts A."/>
            <person name="Saif S."/>
            <person name="Shea T."/>
            <person name="Sisk P."/>
            <person name="Stolte C."/>
            <person name="Sykes S."/>
            <person name="Wortman J."/>
            <person name="Nusbaum C."/>
            <person name="Birren B."/>
        </authorList>
    </citation>
    <scope>NUCLEOTIDE SEQUENCE [LARGE SCALE GENOMIC DNA]</scope>
    <source>
        <strain evidence="2 3">F0424</strain>
    </source>
</reference>
<feature type="binding site" evidence="1">
    <location>
        <begin position="98"/>
        <end position="100"/>
    </location>
    <ligand>
        <name>FMN</name>
        <dbReference type="ChEBI" id="CHEBI:58210"/>
    </ligand>
</feature>